<evidence type="ECO:0000313" key="10">
    <source>
        <dbReference type="EMBL" id="EOY45229.1"/>
    </source>
</evidence>
<evidence type="ECO:0000259" key="9">
    <source>
        <dbReference type="PROSITE" id="PS50075"/>
    </source>
</evidence>
<evidence type="ECO:0000256" key="2">
    <source>
        <dbReference type="ARBA" id="ARBA00022516"/>
    </source>
</evidence>
<keyword evidence="6 7" id="KW-0275">Fatty acid biosynthesis</keyword>
<evidence type="ECO:0000256" key="1">
    <source>
        <dbReference type="ARBA" id="ARBA00022450"/>
    </source>
</evidence>
<sequence length="126" mass="13735">MHRQVAGHHRRARGTGPPAHRLRARRAPTEEVPDMPSTADERQLLDELRDLLAATVEDLTVEEIGPDSSLQDDLGVDSLARLELVAAIEDRWQIEVPQEQADRLTTVRQIAAHLAEAVAAPAGGTA</sequence>
<keyword evidence="1 7" id="KW-0596">Phosphopantetheine</keyword>
<keyword evidence="2 7" id="KW-0444">Lipid biosynthesis</keyword>
<dbReference type="GO" id="GO:0005829">
    <property type="term" value="C:cytosol"/>
    <property type="evidence" value="ECO:0007669"/>
    <property type="project" value="TreeGrafter"/>
</dbReference>
<dbReference type="GO" id="GO:0000035">
    <property type="term" value="F:acyl binding"/>
    <property type="evidence" value="ECO:0007669"/>
    <property type="project" value="TreeGrafter"/>
</dbReference>
<dbReference type="InterPro" id="IPR009081">
    <property type="entry name" value="PP-bd_ACP"/>
</dbReference>
<dbReference type="InterPro" id="IPR036736">
    <property type="entry name" value="ACP-like_sf"/>
</dbReference>
<dbReference type="EMBL" id="CM001889">
    <property type="protein sequence ID" value="EOY45229.1"/>
    <property type="molecule type" value="Genomic_DNA"/>
</dbReference>
<keyword evidence="3 7" id="KW-0597">Phosphoprotein</keyword>
<keyword evidence="4 7" id="KW-0276">Fatty acid metabolism</keyword>
<comment type="PTM">
    <text evidence="7">4'-phosphopantetheine is transferred from CoA to a specific serine of apo-ACP by AcpS. This modification is essential for activity because fatty acids are bound in thioester linkage to the sulfhydryl of the prosthetic group.</text>
</comment>
<comment type="subcellular location">
    <subcellularLocation>
        <location evidence="7">Cytoplasm</location>
    </subcellularLocation>
</comment>
<evidence type="ECO:0000313" key="11">
    <source>
        <dbReference type="Proteomes" id="UP000014062"/>
    </source>
</evidence>
<reference evidence="11" key="1">
    <citation type="journal article" date="2013" name="Genome Biol. Evol.">
        <title>The genome sequence of Streptomyces lividans 66 reveals a novel tRNA-dependent peptide biosynthetic system within a metal-related genomic island.</title>
        <authorList>
            <person name="Cruz-Morales P."/>
            <person name="Vijgenboom E."/>
            <person name="Iruegas-Bocardo F."/>
            <person name="Girard G."/>
            <person name="Yanez-Guerra L.A."/>
            <person name="Ramos-Aboites H.E."/>
            <person name="Pernodet J.L."/>
            <person name="Anne J."/>
            <person name="van Wezel G.P."/>
            <person name="Barona-Gomez F."/>
        </authorList>
    </citation>
    <scope>NUCLEOTIDE SEQUENCE [LARGE SCALE GENOMIC DNA]</scope>
    <source>
        <strain evidence="11">1326</strain>
    </source>
</reference>
<dbReference type="Gene3D" id="1.10.1200.10">
    <property type="entry name" value="ACP-like"/>
    <property type="match status" value="1"/>
</dbReference>
<evidence type="ECO:0000256" key="7">
    <source>
        <dbReference type="HAMAP-Rule" id="MF_01217"/>
    </source>
</evidence>
<feature type="compositionally biased region" description="Basic residues" evidence="8">
    <location>
        <begin position="1"/>
        <end position="13"/>
    </location>
</feature>
<accession>A0A7U9DJR2</accession>
<dbReference type="AlphaFoldDB" id="A0A7U9DJR2"/>
<dbReference type="HAMAP" id="MF_01217">
    <property type="entry name" value="Acyl_carrier"/>
    <property type="match status" value="1"/>
</dbReference>
<evidence type="ECO:0000256" key="6">
    <source>
        <dbReference type="ARBA" id="ARBA00023160"/>
    </source>
</evidence>
<evidence type="ECO:0000256" key="8">
    <source>
        <dbReference type="SAM" id="MobiDB-lite"/>
    </source>
</evidence>
<dbReference type="UniPathway" id="UPA00094"/>
<protein>
    <recommendedName>
        <fullName evidence="7">Acyl carrier protein</fullName>
        <shortName evidence="7">ACP</shortName>
    </recommendedName>
</protein>
<keyword evidence="7" id="KW-0963">Cytoplasm</keyword>
<dbReference type="GO" id="GO:0000036">
    <property type="term" value="F:acyl carrier activity"/>
    <property type="evidence" value="ECO:0007669"/>
    <property type="project" value="UniProtKB-UniRule"/>
</dbReference>
<proteinExistence type="inferred from homology"/>
<dbReference type="Pfam" id="PF00550">
    <property type="entry name" value="PP-binding"/>
    <property type="match status" value="1"/>
</dbReference>
<evidence type="ECO:0000256" key="4">
    <source>
        <dbReference type="ARBA" id="ARBA00022832"/>
    </source>
</evidence>
<dbReference type="SUPFAM" id="SSF47336">
    <property type="entry name" value="ACP-like"/>
    <property type="match status" value="1"/>
</dbReference>
<comment type="pathway">
    <text evidence="7">Lipid metabolism; fatty acid biosynthesis.</text>
</comment>
<feature type="modified residue" description="O-(pantetheine 4'-phosphoryl)serine" evidence="7">
    <location>
        <position position="78"/>
    </location>
</feature>
<dbReference type="Proteomes" id="UP000014062">
    <property type="component" value="Chromosome"/>
</dbReference>
<evidence type="ECO:0000256" key="5">
    <source>
        <dbReference type="ARBA" id="ARBA00023098"/>
    </source>
</evidence>
<organism evidence="10 11">
    <name type="scientific">Streptomyces lividans 1326</name>
    <dbReference type="NCBI Taxonomy" id="1200984"/>
    <lineage>
        <taxon>Bacteria</taxon>
        <taxon>Bacillati</taxon>
        <taxon>Actinomycetota</taxon>
        <taxon>Actinomycetes</taxon>
        <taxon>Kitasatosporales</taxon>
        <taxon>Streptomycetaceae</taxon>
        <taxon>Streptomyces</taxon>
    </lineage>
</organism>
<feature type="region of interest" description="Disordered" evidence="8">
    <location>
        <begin position="1"/>
        <end position="38"/>
    </location>
</feature>
<comment type="function">
    <text evidence="7">Carrier of the growing fatty acid chain in fatty acid biosynthesis.</text>
</comment>
<dbReference type="GO" id="GO:0016020">
    <property type="term" value="C:membrane"/>
    <property type="evidence" value="ECO:0007669"/>
    <property type="project" value="GOC"/>
</dbReference>
<comment type="similarity">
    <text evidence="7">Belongs to the acyl carrier protein (ACP) family.</text>
</comment>
<dbReference type="PANTHER" id="PTHR20863:SF76">
    <property type="entry name" value="CARRIER DOMAIN-CONTAINING PROTEIN"/>
    <property type="match status" value="1"/>
</dbReference>
<evidence type="ECO:0000256" key="3">
    <source>
        <dbReference type="ARBA" id="ARBA00022553"/>
    </source>
</evidence>
<keyword evidence="5 7" id="KW-0443">Lipid metabolism</keyword>
<gene>
    <name evidence="7" type="primary">acpP</name>
    <name evidence="10" type="ORF">SLI_0510</name>
</gene>
<dbReference type="PANTHER" id="PTHR20863">
    <property type="entry name" value="ACYL CARRIER PROTEIN"/>
    <property type="match status" value="1"/>
</dbReference>
<name>A0A7U9DJR2_STRLI</name>
<dbReference type="GO" id="GO:0009245">
    <property type="term" value="P:lipid A biosynthetic process"/>
    <property type="evidence" value="ECO:0007669"/>
    <property type="project" value="TreeGrafter"/>
</dbReference>
<feature type="domain" description="Carrier" evidence="9">
    <location>
        <begin position="35"/>
        <end position="118"/>
    </location>
</feature>
<dbReference type="PROSITE" id="PS50075">
    <property type="entry name" value="CARRIER"/>
    <property type="match status" value="1"/>
</dbReference>
<dbReference type="InterPro" id="IPR003231">
    <property type="entry name" value="ACP"/>
</dbReference>